<dbReference type="PROSITE" id="PS51841">
    <property type="entry name" value="LTD"/>
    <property type="match status" value="1"/>
</dbReference>
<feature type="compositionally biased region" description="Low complexity" evidence="1">
    <location>
        <begin position="376"/>
        <end position="388"/>
    </location>
</feature>
<dbReference type="Pfam" id="PF00932">
    <property type="entry name" value="LTD"/>
    <property type="match status" value="1"/>
</dbReference>
<protein>
    <recommendedName>
        <fullName evidence="8">PKD domain-containing protein</fullName>
    </recommendedName>
</protein>
<dbReference type="SUPFAM" id="SSF49299">
    <property type="entry name" value="PKD domain"/>
    <property type="match status" value="1"/>
</dbReference>
<dbReference type="AlphaFoldDB" id="A0A1F6DJE9"/>
<dbReference type="Gene3D" id="2.60.40.10">
    <property type="entry name" value="Immunoglobulins"/>
    <property type="match status" value="1"/>
</dbReference>
<keyword evidence="2" id="KW-1133">Transmembrane helix</keyword>
<dbReference type="InterPro" id="IPR000601">
    <property type="entry name" value="PKD_dom"/>
</dbReference>
<dbReference type="SUPFAM" id="SSF74853">
    <property type="entry name" value="Lamin A/C globular tail domain"/>
    <property type="match status" value="1"/>
</dbReference>
<dbReference type="STRING" id="1798491.A3C87_02595"/>
<feature type="chain" id="PRO_5009523867" description="PKD domain-containing protein" evidence="3">
    <location>
        <begin position="23"/>
        <end position="452"/>
    </location>
</feature>
<feature type="transmembrane region" description="Helical" evidence="2">
    <location>
        <begin position="428"/>
        <end position="447"/>
    </location>
</feature>
<dbReference type="SMART" id="SM00089">
    <property type="entry name" value="PKD"/>
    <property type="match status" value="1"/>
</dbReference>
<feature type="domain" description="LTD" evidence="5">
    <location>
        <begin position="12"/>
        <end position="144"/>
    </location>
</feature>
<dbReference type="InterPro" id="IPR035986">
    <property type="entry name" value="PKD_dom_sf"/>
</dbReference>
<keyword evidence="2" id="KW-0812">Transmembrane</keyword>
<evidence type="ECO:0000256" key="2">
    <source>
        <dbReference type="SAM" id="Phobius"/>
    </source>
</evidence>
<dbReference type="InterPro" id="IPR001322">
    <property type="entry name" value="Lamin_tail_dom"/>
</dbReference>
<dbReference type="EMBL" id="MFLE01000017">
    <property type="protein sequence ID" value="OGG61516.1"/>
    <property type="molecule type" value="Genomic_DNA"/>
</dbReference>
<keyword evidence="3" id="KW-0732">Signal</keyword>
<evidence type="ECO:0008006" key="8">
    <source>
        <dbReference type="Google" id="ProtNLM"/>
    </source>
</evidence>
<dbReference type="InterPro" id="IPR036415">
    <property type="entry name" value="Lamin_tail_dom_sf"/>
</dbReference>
<dbReference type="Proteomes" id="UP000176511">
    <property type="component" value="Unassembled WGS sequence"/>
</dbReference>
<evidence type="ECO:0000256" key="1">
    <source>
        <dbReference type="SAM" id="MobiDB-lite"/>
    </source>
</evidence>
<dbReference type="Gene3D" id="2.60.40.1260">
    <property type="entry name" value="Lamin Tail domain"/>
    <property type="match status" value="1"/>
</dbReference>
<feature type="signal peptide" evidence="3">
    <location>
        <begin position="1"/>
        <end position="22"/>
    </location>
</feature>
<dbReference type="InterPro" id="IPR013783">
    <property type="entry name" value="Ig-like_fold"/>
</dbReference>
<evidence type="ECO:0000259" key="5">
    <source>
        <dbReference type="PROSITE" id="PS51841"/>
    </source>
</evidence>
<accession>A0A1F6DJE9</accession>
<evidence type="ECO:0000256" key="3">
    <source>
        <dbReference type="SAM" id="SignalP"/>
    </source>
</evidence>
<feature type="domain" description="PKD" evidence="4">
    <location>
        <begin position="243"/>
        <end position="286"/>
    </location>
</feature>
<sequence length="452" mass="48316">MRYTILTFFVSAFLTLPFSAFAEIRINEIAWMGGNGNANCEWIELYNDSDTEVDIAGWSFMVNTTKNATLLGNPGELIIEPYGYYVIARKFSTTAASATTCHPYFESFGNVYLGGIGSLNNTALSISLFDPTSVEPIDSVTATNVNWSEYSKANTGNYDTVQRSGATWSLGTPTPAAPNTATVPSATQTTNTAAYTTVTTAWDKDQIRQLSIVAPDTLHAGVPFTFTSITSPKDSRKYKSHLWNFGDFTTSKLSSPTHTYAKPGTYLIHLTVDGDTPLILTKTITVIAPSIIATRLLNGDFEIINNGTTPLDLSNFTIVGSTTFTIPQHSTILAGARITIPKHLVPDGRGIVNPQGDLIAAAIDTPPQIPPPPRTSPYTGAASFAEPAPFAPTLPEPEDVSSTSMELPPSKLPQLSATNTANATSTSFPAYLTLGILLVVAVGASLIKTKLQ</sequence>
<proteinExistence type="predicted"/>
<evidence type="ECO:0000313" key="6">
    <source>
        <dbReference type="EMBL" id="OGG61516.1"/>
    </source>
</evidence>
<keyword evidence="2" id="KW-0472">Membrane</keyword>
<comment type="caution">
    <text evidence="6">The sequence shown here is derived from an EMBL/GenBank/DDBJ whole genome shotgun (WGS) entry which is preliminary data.</text>
</comment>
<evidence type="ECO:0000259" key="4">
    <source>
        <dbReference type="PROSITE" id="PS50093"/>
    </source>
</evidence>
<evidence type="ECO:0000313" key="7">
    <source>
        <dbReference type="Proteomes" id="UP000176511"/>
    </source>
</evidence>
<reference evidence="6 7" key="1">
    <citation type="journal article" date="2016" name="Nat. Commun.">
        <title>Thousands of microbial genomes shed light on interconnected biogeochemical processes in an aquifer system.</title>
        <authorList>
            <person name="Anantharaman K."/>
            <person name="Brown C.T."/>
            <person name="Hug L.A."/>
            <person name="Sharon I."/>
            <person name="Castelle C.J."/>
            <person name="Probst A.J."/>
            <person name="Thomas B.C."/>
            <person name="Singh A."/>
            <person name="Wilkins M.J."/>
            <person name="Karaoz U."/>
            <person name="Brodie E.L."/>
            <person name="Williams K.H."/>
            <person name="Hubbard S.S."/>
            <person name="Banfield J.F."/>
        </authorList>
    </citation>
    <scope>NUCLEOTIDE SEQUENCE [LARGE SCALE GENOMIC DNA]</scope>
</reference>
<organism evidence="6 7">
    <name type="scientific">Candidatus Kaiserbacteria bacterium RIFCSPHIGHO2_02_FULL_49_34</name>
    <dbReference type="NCBI Taxonomy" id="1798491"/>
    <lineage>
        <taxon>Bacteria</taxon>
        <taxon>Candidatus Kaiseribacteriota</taxon>
    </lineage>
</organism>
<name>A0A1F6DJE9_9BACT</name>
<dbReference type="Pfam" id="PF18911">
    <property type="entry name" value="PKD_4"/>
    <property type="match status" value="1"/>
</dbReference>
<gene>
    <name evidence="6" type="ORF">A3C87_02595</name>
</gene>
<feature type="region of interest" description="Disordered" evidence="1">
    <location>
        <begin position="365"/>
        <end position="416"/>
    </location>
</feature>
<dbReference type="PROSITE" id="PS50093">
    <property type="entry name" value="PKD"/>
    <property type="match status" value="1"/>
</dbReference>
<dbReference type="CDD" id="cd00146">
    <property type="entry name" value="PKD"/>
    <property type="match status" value="1"/>
</dbReference>
<dbReference type="InterPro" id="IPR022409">
    <property type="entry name" value="PKD/Chitinase_dom"/>
</dbReference>